<keyword evidence="1" id="KW-0732">Signal</keyword>
<reference evidence="3" key="5">
    <citation type="submission" date="2024-05" db="EMBL/GenBank/DDBJ databases">
        <authorList>
            <person name="Sun Q."/>
            <person name="Sedlacek I."/>
        </authorList>
    </citation>
    <scope>NUCLEOTIDE SEQUENCE</scope>
    <source>
        <strain evidence="3">CCM 7403</strain>
    </source>
</reference>
<reference evidence="4" key="4">
    <citation type="submission" date="2019-03" db="EMBL/GenBank/DDBJ databases">
        <authorList>
            <person name="Huang Y."/>
        </authorList>
    </citation>
    <scope>NUCLEOTIDE SEQUENCE</scope>
    <source>
        <strain evidence="4">JCM 16608</strain>
    </source>
</reference>
<dbReference type="EMBL" id="BMCK01000001">
    <property type="protein sequence ID" value="GGD07834.1"/>
    <property type="molecule type" value="Genomic_DNA"/>
</dbReference>
<gene>
    <name evidence="4" type="ORF">E2C04_02310</name>
    <name evidence="3" type="ORF">GCM10007231_03230</name>
</gene>
<dbReference type="KEGG" id="ndp:E2C04_02310"/>
<evidence type="ECO:0000259" key="2">
    <source>
        <dbReference type="Pfam" id="PF20611"/>
    </source>
</evidence>
<dbReference type="Proteomes" id="UP000630594">
    <property type="component" value="Unassembled WGS sequence"/>
</dbReference>
<reference evidence="3" key="2">
    <citation type="journal article" date="2014" name="Int. J. Syst. Evol. Microbiol.">
        <title>Complete genome of a new Firmicutes species belonging to the dominant human colonic microbiota ('Ruminococcus bicirculans') reveals two chromosomes and a selective capacity to utilize plant glucans.</title>
        <authorList>
            <consortium name="NISC Comparative Sequencing Program"/>
            <person name="Wegmann U."/>
            <person name="Louis P."/>
            <person name="Goesmann A."/>
            <person name="Henrissat B."/>
            <person name="Duncan S.H."/>
            <person name="Flint H.J."/>
        </authorList>
    </citation>
    <scope>NUCLEOTIDE SEQUENCE</scope>
    <source>
        <strain evidence="3">CCM 7403</strain>
    </source>
</reference>
<sequence length="216" mass="21594">MPEIKPTRRAVIRTAAWSVPAVTVAAAAPAFAASSPAQVTYQTVTKSFQFNPVILGTVNTDPVNIVTVDVTATIPATIPVGETAAPVQTQSTVTIPAGLAGILGSLILGNPATVEGTSVSRTTLAGSFTGESITNLTIPQTPFAAPLSLTASGSGAEGLTIPAGNPTGAVTLTLQPPASQLQGRNASGAPTNATPYASELRAIAGADYTLGTFEIV</sequence>
<accession>A0A4P7U9Q9</accession>
<dbReference type="Pfam" id="PF20611">
    <property type="entry name" value="DUF6801"/>
    <property type="match status" value="1"/>
</dbReference>
<name>A0A4P7U9Q9_9ACTN</name>
<evidence type="ECO:0000313" key="5">
    <source>
        <dbReference type="Proteomes" id="UP000297025"/>
    </source>
</evidence>
<feature type="signal peptide" evidence="1">
    <location>
        <begin position="1"/>
        <end position="32"/>
    </location>
</feature>
<evidence type="ECO:0000313" key="4">
    <source>
        <dbReference type="EMBL" id="QCC76331.1"/>
    </source>
</evidence>
<dbReference type="AlphaFoldDB" id="A0A4P7U9Q9"/>
<reference evidence="4 5" key="1">
    <citation type="journal article" date="2008" name="Int. J. Syst. Evol. Microbiol.">
        <title>Nocardioides daphniae sp. nov., isolated from Daphnia cucullata (Crustacea: Cladocera).</title>
        <authorList>
            <person name="Toth E.M."/>
            <person name="Keki Z."/>
            <person name="Homonnay Z.G."/>
            <person name="Borsodi A.K."/>
            <person name="Marialigeti K."/>
            <person name="Schumann P."/>
        </authorList>
    </citation>
    <scope>NUCLEOTIDE SEQUENCE [LARGE SCALE GENOMIC DNA]</scope>
    <source>
        <strain evidence="4 5">JCM 16608</strain>
    </source>
</reference>
<dbReference type="PROSITE" id="PS51318">
    <property type="entry name" value="TAT"/>
    <property type="match status" value="1"/>
</dbReference>
<dbReference type="RefSeq" id="WP_135831380.1">
    <property type="nucleotide sequence ID" value="NZ_BMCK01000001.1"/>
</dbReference>
<dbReference type="OrthoDB" id="9957526at2"/>
<dbReference type="InterPro" id="IPR006311">
    <property type="entry name" value="TAT_signal"/>
</dbReference>
<dbReference type="Proteomes" id="UP000297025">
    <property type="component" value="Chromosome"/>
</dbReference>
<evidence type="ECO:0000313" key="3">
    <source>
        <dbReference type="EMBL" id="GGD07834.1"/>
    </source>
</evidence>
<evidence type="ECO:0000313" key="6">
    <source>
        <dbReference type="Proteomes" id="UP000630594"/>
    </source>
</evidence>
<evidence type="ECO:0000256" key="1">
    <source>
        <dbReference type="SAM" id="SignalP"/>
    </source>
</evidence>
<protein>
    <recommendedName>
        <fullName evidence="2">DUF6801 domain-containing protein</fullName>
    </recommendedName>
</protein>
<keyword evidence="6" id="KW-1185">Reference proteome</keyword>
<dbReference type="EMBL" id="CP038462">
    <property type="protein sequence ID" value="QCC76331.1"/>
    <property type="molecule type" value="Genomic_DNA"/>
</dbReference>
<dbReference type="InterPro" id="IPR046542">
    <property type="entry name" value="DUF6801"/>
</dbReference>
<feature type="chain" id="PRO_5020398144" description="DUF6801 domain-containing protein" evidence="1">
    <location>
        <begin position="33"/>
        <end position="216"/>
    </location>
</feature>
<organism evidence="4 5">
    <name type="scientific">Nocardioides daphniae</name>
    <dbReference type="NCBI Taxonomy" id="402297"/>
    <lineage>
        <taxon>Bacteria</taxon>
        <taxon>Bacillati</taxon>
        <taxon>Actinomycetota</taxon>
        <taxon>Actinomycetes</taxon>
        <taxon>Propionibacteriales</taxon>
        <taxon>Nocardioidaceae</taxon>
        <taxon>Nocardioides</taxon>
    </lineage>
</organism>
<feature type="domain" description="DUF6801" evidence="2">
    <location>
        <begin position="64"/>
        <end position="192"/>
    </location>
</feature>
<reference evidence="6" key="3">
    <citation type="journal article" date="2019" name="Int. J. Syst. Evol. Microbiol.">
        <title>The Global Catalogue of Microorganisms (GCM) 10K type strain sequencing project: providing services to taxonomists for standard genome sequencing and annotation.</title>
        <authorList>
            <consortium name="The Broad Institute Genomics Platform"/>
            <consortium name="The Broad Institute Genome Sequencing Center for Infectious Disease"/>
            <person name="Wu L."/>
            <person name="Ma J."/>
        </authorList>
    </citation>
    <scope>NUCLEOTIDE SEQUENCE [LARGE SCALE GENOMIC DNA]</scope>
    <source>
        <strain evidence="6">CCM 7403</strain>
    </source>
</reference>
<proteinExistence type="predicted"/>